<protein>
    <recommendedName>
        <fullName evidence="1">Replication protein A 70 kDa DNA-binding subunit B/D first OB fold domain-containing protein</fullName>
    </recommendedName>
</protein>
<accession>A0ABU6XZY6</accession>
<organism evidence="2 3">
    <name type="scientific">Stylosanthes scabra</name>
    <dbReference type="NCBI Taxonomy" id="79078"/>
    <lineage>
        <taxon>Eukaryota</taxon>
        <taxon>Viridiplantae</taxon>
        <taxon>Streptophyta</taxon>
        <taxon>Embryophyta</taxon>
        <taxon>Tracheophyta</taxon>
        <taxon>Spermatophyta</taxon>
        <taxon>Magnoliopsida</taxon>
        <taxon>eudicotyledons</taxon>
        <taxon>Gunneridae</taxon>
        <taxon>Pentapetalae</taxon>
        <taxon>rosids</taxon>
        <taxon>fabids</taxon>
        <taxon>Fabales</taxon>
        <taxon>Fabaceae</taxon>
        <taxon>Papilionoideae</taxon>
        <taxon>50 kb inversion clade</taxon>
        <taxon>dalbergioids sensu lato</taxon>
        <taxon>Dalbergieae</taxon>
        <taxon>Pterocarpus clade</taxon>
        <taxon>Stylosanthes</taxon>
    </lineage>
</organism>
<keyword evidence="3" id="KW-1185">Reference proteome</keyword>
<sequence>MPPPFDAVAKIHPPREAWRLKVRVLRLWIIPSFGNHDVPNSMVLILLDEDSTKIQATIKKQLLNRFKEQISEGQVYQMSYFSVVPNQGGYQAAEHEFKLIFLNRTTLVPITDDAIPRSCLSLYQFSDILNMVDDHEY</sequence>
<dbReference type="SUPFAM" id="SSF50249">
    <property type="entry name" value="Nucleic acid-binding proteins"/>
    <property type="match status" value="1"/>
</dbReference>
<comment type="caution">
    <text evidence="2">The sequence shown here is derived from an EMBL/GenBank/DDBJ whole genome shotgun (WGS) entry which is preliminary data.</text>
</comment>
<dbReference type="EMBL" id="JASCZI010214499">
    <property type="protein sequence ID" value="MED6202098.1"/>
    <property type="molecule type" value="Genomic_DNA"/>
</dbReference>
<dbReference type="InterPro" id="IPR003871">
    <property type="entry name" value="RFA1B/D_OB_1st"/>
</dbReference>
<gene>
    <name evidence="2" type="ORF">PIB30_101896</name>
</gene>
<dbReference type="Gene3D" id="2.40.50.140">
    <property type="entry name" value="Nucleic acid-binding proteins"/>
    <property type="match status" value="1"/>
</dbReference>
<evidence type="ECO:0000313" key="3">
    <source>
        <dbReference type="Proteomes" id="UP001341840"/>
    </source>
</evidence>
<evidence type="ECO:0000259" key="1">
    <source>
        <dbReference type="Pfam" id="PF02721"/>
    </source>
</evidence>
<dbReference type="PANTHER" id="PTHR47165:SF4">
    <property type="entry name" value="OS03G0429900 PROTEIN"/>
    <property type="match status" value="1"/>
</dbReference>
<name>A0ABU6XZY6_9FABA</name>
<dbReference type="InterPro" id="IPR012340">
    <property type="entry name" value="NA-bd_OB-fold"/>
</dbReference>
<dbReference type="Proteomes" id="UP001341840">
    <property type="component" value="Unassembled WGS sequence"/>
</dbReference>
<dbReference type="PANTHER" id="PTHR47165">
    <property type="entry name" value="OS03G0429900 PROTEIN"/>
    <property type="match status" value="1"/>
</dbReference>
<evidence type="ECO:0000313" key="2">
    <source>
        <dbReference type="EMBL" id="MED6202098.1"/>
    </source>
</evidence>
<feature type="domain" description="Replication protein A 70 kDa DNA-binding subunit B/D first OB fold" evidence="1">
    <location>
        <begin position="5"/>
        <end position="108"/>
    </location>
</feature>
<proteinExistence type="predicted"/>
<dbReference type="Pfam" id="PF02721">
    <property type="entry name" value="DUF223"/>
    <property type="match status" value="1"/>
</dbReference>
<dbReference type="CDD" id="cd04480">
    <property type="entry name" value="RPA1_DBD_A_like"/>
    <property type="match status" value="1"/>
</dbReference>
<reference evidence="2 3" key="1">
    <citation type="journal article" date="2023" name="Plants (Basel)">
        <title>Bridging the Gap: Combining Genomics and Transcriptomics Approaches to Understand Stylosanthes scabra, an Orphan Legume from the Brazilian Caatinga.</title>
        <authorList>
            <person name="Ferreira-Neto J.R.C."/>
            <person name="da Silva M.D."/>
            <person name="Binneck E."/>
            <person name="de Melo N.F."/>
            <person name="da Silva R.H."/>
            <person name="de Melo A.L.T.M."/>
            <person name="Pandolfi V."/>
            <person name="Bustamante F.O."/>
            <person name="Brasileiro-Vidal A.C."/>
            <person name="Benko-Iseppon A.M."/>
        </authorList>
    </citation>
    <scope>NUCLEOTIDE SEQUENCE [LARGE SCALE GENOMIC DNA]</scope>
    <source>
        <tissue evidence="2">Leaves</tissue>
    </source>
</reference>